<protein>
    <recommendedName>
        <fullName evidence="3">DUF7408 domain-containing protein</fullName>
    </recommendedName>
</protein>
<evidence type="ECO:0000256" key="1">
    <source>
        <dbReference type="SAM" id="Phobius"/>
    </source>
</evidence>
<gene>
    <name evidence="4" type="ORF">J40TS1_02820</name>
</gene>
<keyword evidence="1" id="KW-1133">Transmembrane helix</keyword>
<proteinExistence type="predicted"/>
<keyword evidence="2" id="KW-0732">Signal</keyword>
<dbReference type="Pfam" id="PF24157">
    <property type="entry name" value="DUF7408"/>
    <property type="match status" value="1"/>
</dbReference>
<keyword evidence="5" id="KW-1185">Reference proteome</keyword>
<dbReference type="Proteomes" id="UP000683139">
    <property type="component" value="Unassembled WGS sequence"/>
</dbReference>
<dbReference type="InterPro" id="IPR029062">
    <property type="entry name" value="Class_I_gatase-like"/>
</dbReference>
<feature type="signal peptide" evidence="2">
    <location>
        <begin position="1"/>
        <end position="31"/>
    </location>
</feature>
<accession>A0A919YJK7</accession>
<dbReference type="AlphaFoldDB" id="A0A919YJK7"/>
<feature type="transmembrane region" description="Helical" evidence="1">
    <location>
        <begin position="367"/>
        <end position="387"/>
    </location>
</feature>
<feature type="chain" id="PRO_5037480413" description="DUF7408 domain-containing protein" evidence="2">
    <location>
        <begin position="32"/>
        <end position="779"/>
    </location>
</feature>
<dbReference type="Gene3D" id="3.40.50.880">
    <property type="match status" value="1"/>
</dbReference>
<evidence type="ECO:0000259" key="3">
    <source>
        <dbReference type="Pfam" id="PF24157"/>
    </source>
</evidence>
<sequence>MRYDKKRKLLSGIITSCLALLLILPGPSAYATAEGEKAADKLHVQTEVGYNGTYLPGKSVPVTFTLSNNLNRDLKGELVLNIRDSSGVAAAHIMPLEITMGSTVEAVMTVDGSFSKLGSWIQFYEGGVDRGEQVEIDGTRYLEGKSISTPNVIGIAASDPDTLNFTAFFNNNGISTTPIVLGDDFYAGSIHDLSMFSIIALNDVAAGQWSEQKVKAIKDWVASGGTLLVGGGAGYSQTAAAFAELVPVEGQATVTWSRADLLSSYIGSPEPLAPLQIIDGKLVRGRIVLEDQGTPIVAVNDYGHGKVYYTAFDLGLKPFSNWDGRTEFLQSILGEQLMLQGAAYQANYNWPLENSASYFPRLKSPEVGGLLVIFAIYTLIVAPILYIVLRRLDRREWSWWLIPTMAVVSTVIIVIVGTRDKAELYMNGVKVAMIDDQVVKEVGARKVFIPNSKDVHIALPEHSYPRLSESSISNSAEVNTNKQQRIYYNGASREAVYTNNKYWTTKSVVLQEQIYNAEQYGTLSATLQDGSASLLIRNDTGVDVEHLSLAANNQLYYIGALAAGEEVSYSLPALTIITNQPKYYGGSYSSDLVTGSGMEWEQLARETALLDSGSYINDTAMLVAFSYDDTAKYVVNDKAVKSDELTAWVVNITDQLTDGLLQQDLVSPSNVIVEQGEYSQMDQAYFSLNQGEILFKYTIAASQSGTALSGQVQLDNYQNFTPSLRIFNEELGQWEDVPSGSFELEPYMNEFNMLQVKLDSGQNYFEGSFPVLLLDREVQ</sequence>
<comment type="caution">
    <text evidence="4">The sequence shown here is derived from an EMBL/GenBank/DDBJ whole genome shotgun (WGS) entry which is preliminary data.</text>
</comment>
<keyword evidence="1" id="KW-0812">Transmembrane</keyword>
<evidence type="ECO:0000313" key="5">
    <source>
        <dbReference type="Proteomes" id="UP000683139"/>
    </source>
</evidence>
<dbReference type="EMBL" id="BOSE01000001">
    <property type="protein sequence ID" value="GIP14640.1"/>
    <property type="molecule type" value="Genomic_DNA"/>
</dbReference>
<evidence type="ECO:0000313" key="4">
    <source>
        <dbReference type="EMBL" id="GIP14640.1"/>
    </source>
</evidence>
<reference evidence="4" key="1">
    <citation type="submission" date="2021-03" db="EMBL/GenBank/DDBJ databases">
        <title>Antimicrobial resistance genes in bacteria isolated from Japanese honey, and their potential for conferring macrolide and lincosamide resistance in the American foulbrood pathogen Paenibacillus larvae.</title>
        <authorList>
            <person name="Okamoto M."/>
            <person name="Kumagai M."/>
            <person name="Kanamori H."/>
            <person name="Takamatsu D."/>
        </authorList>
    </citation>
    <scope>NUCLEOTIDE SEQUENCE</scope>
    <source>
        <strain evidence="4">J40TS1</strain>
    </source>
</reference>
<feature type="domain" description="DUF7408" evidence="3">
    <location>
        <begin position="196"/>
        <end position="312"/>
    </location>
</feature>
<keyword evidence="1" id="KW-0472">Membrane</keyword>
<organism evidence="4 5">
    <name type="scientific">Paenibacillus montaniterrae</name>
    <dbReference type="NCBI Taxonomy" id="429341"/>
    <lineage>
        <taxon>Bacteria</taxon>
        <taxon>Bacillati</taxon>
        <taxon>Bacillota</taxon>
        <taxon>Bacilli</taxon>
        <taxon>Bacillales</taxon>
        <taxon>Paenibacillaceae</taxon>
        <taxon>Paenibacillus</taxon>
    </lineage>
</organism>
<feature type="transmembrane region" description="Helical" evidence="1">
    <location>
        <begin position="399"/>
        <end position="417"/>
    </location>
</feature>
<dbReference type="SUPFAM" id="SSF52317">
    <property type="entry name" value="Class I glutamine amidotransferase-like"/>
    <property type="match status" value="1"/>
</dbReference>
<dbReference type="InterPro" id="IPR055831">
    <property type="entry name" value="DUF7408"/>
</dbReference>
<evidence type="ECO:0000256" key="2">
    <source>
        <dbReference type="SAM" id="SignalP"/>
    </source>
</evidence>
<name>A0A919YJK7_9BACL</name>